<comment type="caution">
    <text evidence="1">The sequence shown here is derived from an EMBL/GenBank/DDBJ whole genome shotgun (WGS) entry which is preliminary data.</text>
</comment>
<dbReference type="Proteomes" id="UP000237271">
    <property type="component" value="Unassembled WGS sequence"/>
</dbReference>
<gene>
    <name evidence="1" type="ORF">PHPALM_5022</name>
</gene>
<proteinExistence type="predicted"/>
<evidence type="ECO:0000313" key="1">
    <source>
        <dbReference type="EMBL" id="POM77576.1"/>
    </source>
</evidence>
<sequence>MNSAQLRTEGAREWDPTNGSSVDDRFLTWGELKQQLSRVFFPSYHPYRVRLFFLACHQGKKELLGYV</sequence>
<dbReference type="AlphaFoldDB" id="A0A2P4YIE9"/>
<organism evidence="1 2">
    <name type="scientific">Phytophthora palmivora</name>
    <dbReference type="NCBI Taxonomy" id="4796"/>
    <lineage>
        <taxon>Eukaryota</taxon>
        <taxon>Sar</taxon>
        <taxon>Stramenopiles</taxon>
        <taxon>Oomycota</taxon>
        <taxon>Peronosporomycetes</taxon>
        <taxon>Peronosporales</taxon>
        <taxon>Peronosporaceae</taxon>
        <taxon>Phytophthora</taxon>
    </lineage>
</organism>
<evidence type="ECO:0000313" key="2">
    <source>
        <dbReference type="Proteomes" id="UP000237271"/>
    </source>
</evidence>
<protein>
    <submittedName>
        <fullName evidence="1">Polyprotein</fullName>
    </submittedName>
</protein>
<name>A0A2P4YIE9_9STRA</name>
<accession>A0A2P4YIE9</accession>
<dbReference type="EMBL" id="NCKW01002485">
    <property type="protein sequence ID" value="POM77576.1"/>
    <property type="molecule type" value="Genomic_DNA"/>
</dbReference>
<keyword evidence="2" id="KW-1185">Reference proteome</keyword>
<reference evidence="1 2" key="1">
    <citation type="journal article" date="2017" name="Genome Biol. Evol.">
        <title>Phytophthora megakarya and P. palmivora, closely related causal agents of cacao black pod rot, underwent increases in genome sizes and gene numbers by different mechanisms.</title>
        <authorList>
            <person name="Ali S.S."/>
            <person name="Shao J."/>
            <person name="Lary D.J."/>
            <person name="Kronmiller B."/>
            <person name="Shen D."/>
            <person name="Strem M.D."/>
            <person name="Amoako-Attah I."/>
            <person name="Akrofi A.Y."/>
            <person name="Begoude B.A."/>
            <person name="Ten Hoopen G.M."/>
            <person name="Coulibaly K."/>
            <person name="Kebe B.I."/>
            <person name="Melnick R.L."/>
            <person name="Guiltinan M.J."/>
            <person name="Tyler B.M."/>
            <person name="Meinhardt L.W."/>
            <person name="Bailey B.A."/>
        </authorList>
    </citation>
    <scope>NUCLEOTIDE SEQUENCE [LARGE SCALE GENOMIC DNA]</scope>
    <source>
        <strain evidence="2">sbr112.9</strain>
    </source>
</reference>